<dbReference type="UniPathway" id="UPA00079"/>
<dbReference type="CDD" id="cd13634">
    <property type="entry name" value="PBP2_Sco4506"/>
    <property type="match status" value="1"/>
</dbReference>
<dbReference type="Gene3D" id="3.40.190.10">
    <property type="entry name" value="Periplasmic binding protein-like II"/>
    <property type="match status" value="2"/>
</dbReference>
<dbReference type="PANTHER" id="PTHR37690">
    <property type="entry name" value="CHORISMATE DEHYDRATASE"/>
    <property type="match status" value="1"/>
</dbReference>
<organism evidence="5">
    <name type="scientific">Eiseniibacteriota bacterium</name>
    <dbReference type="NCBI Taxonomy" id="2212470"/>
    <lineage>
        <taxon>Bacteria</taxon>
        <taxon>Candidatus Eiseniibacteriota</taxon>
    </lineage>
</organism>
<comment type="similarity">
    <text evidence="4">Belongs to the MqnA/MqnD family. MqnA subfamily.</text>
</comment>
<accession>A0A832ML58</accession>
<dbReference type="PANTHER" id="PTHR37690:SF1">
    <property type="entry name" value="CHORISMATE DEHYDRATASE"/>
    <property type="match status" value="1"/>
</dbReference>
<evidence type="ECO:0000256" key="2">
    <source>
        <dbReference type="ARBA" id="ARBA00022428"/>
    </source>
</evidence>
<comment type="caution">
    <text evidence="5">The sequence shown here is derived from an EMBL/GenBank/DDBJ whole genome shotgun (WGS) entry which is preliminary data.</text>
</comment>
<dbReference type="SUPFAM" id="SSF53850">
    <property type="entry name" value="Periplasmic binding protein-like II"/>
    <property type="match status" value="1"/>
</dbReference>
<keyword evidence="2 4" id="KW-0474">Menaquinone biosynthesis</keyword>
<proteinExistence type="inferred from homology"/>
<dbReference type="InterPro" id="IPR003773">
    <property type="entry name" value="Menaquinone_biosynth"/>
</dbReference>
<reference evidence="5" key="1">
    <citation type="journal article" date="2020" name="mSystems">
        <title>Genome- and Community-Level Interaction Insights into Carbon Utilization and Element Cycling Functions of Hydrothermarchaeota in Hydrothermal Sediment.</title>
        <authorList>
            <person name="Zhou Z."/>
            <person name="Liu Y."/>
            <person name="Xu W."/>
            <person name="Pan J."/>
            <person name="Luo Z.H."/>
            <person name="Li M."/>
        </authorList>
    </citation>
    <scope>NUCLEOTIDE SEQUENCE [LARGE SCALE GENOMIC DNA]</scope>
    <source>
        <strain evidence="5">SpSt-381</strain>
    </source>
</reference>
<dbReference type="HAMAP" id="MF_00995">
    <property type="entry name" value="MqnA"/>
    <property type="match status" value="1"/>
</dbReference>
<comment type="function">
    <text evidence="4">Catalyzes the dehydration of chorismate into 3-[(1-carboxyvinyl)oxy]benzoate, a step in the biosynthesis of menaquinone (MK, vitamin K2).</text>
</comment>
<dbReference type="Pfam" id="PF02621">
    <property type="entry name" value="VitK2_biosynth"/>
    <property type="match status" value="1"/>
</dbReference>
<dbReference type="EC" id="4.2.1.151" evidence="4"/>
<dbReference type="GO" id="GO:0016836">
    <property type="term" value="F:hydro-lyase activity"/>
    <property type="evidence" value="ECO:0007669"/>
    <property type="project" value="UniProtKB-UniRule"/>
</dbReference>
<comment type="catalytic activity">
    <reaction evidence="4">
        <text>chorismate = 3-[(1-carboxyvinyl)-oxy]benzoate + H2O</text>
        <dbReference type="Rhea" id="RHEA:40051"/>
        <dbReference type="ChEBI" id="CHEBI:15377"/>
        <dbReference type="ChEBI" id="CHEBI:29748"/>
        <dbReference type="ChEBI" id="CHEBI:76981"/>
        <dbReference type="EC" id="4.2.1.151"/>
    </reaction>
</comment>
<keyword evidence="3 4" id="KW-0456">Lyase</keyword>
<sequence length="265" mass="29316">MTSPARLTTTTVAARIPYANAAPFYALWHDAPFAVRNLVPRDLGREAEAGGVDMGLMATGDYLRLADRFEPIEPLMGVAARGQVQSVLLFSRRPAAALAGALVSVTPETSTSIRLCRLLLEGWRGLEGVRFVRGLEPAQADALLVIGDRAMRMRMKPPEGFTHALDLGADWLEWTGLPFVYAVWTVRRALDPTLKAELGRFLEASLAAGLASLPEVARQQTDPGWTPAETEAYLRRFRYRLGPEDLAGLRRFEELLRERGLIHHD</sequence>
<dbReference type="EMBL" id="DSQF01000006">
    <property type="protein sequence ID" value="HGZ42561.1"/>
    <property type="molecule type" value="Genomic_DNA"/>
</dbReference>
<protein>
    <recommendedName>
        <fullName evidence="4">Chorismate dehydratase</fullName>
        <ecNumber evidence="4">4.2.1.151</ecNumber>
    </recommendedName>
    <alternativeName>
        <fullName evidence="4">Menaquinone biosynthetic enzyme MqnA</fullName>
    </alternativeName>
</protein>
<gene>
    <name evidence="4" type="primary">mqnA</name>
    <name evidence="5" type="ORF">ENR23_03885</name>
</gene>
<evidence type="ECO:0000256" key="3">
    <source>
        <dbReference type="ARBA" id="ARBA00023239"/>
    </source>
</evidence>
<evidence type="ECO:0000313" key="5">
    <source>
        <dbReference type="EMBL" id="HGZ42561.1"/>
    </source>
</evidence>
<name>A0A832ML58_UNCEI</name>
<dbReference type="InterPro" id="IPR030868">
    <property type="entry name" value="MqnA"/>
</dbReference>
<evidence type="ECO:0000256" key="1">
    <source>
        <dbReference type="ARBA" id="ARBA00004863"/>
    </source>
</evidence>
<dbReference type="GO" id="GO:0009234">
    <property type="term" value="P:menaquinone biosynthetic process"/>
    <property type="evidence" value="ECO:0007669"/>
    <property type="project" value="UniProtKB-UniRule"/>
</dbReference>
<evidence type="ECO:0000256" key="4">
    <source>
        <dbReference type="HAMAP-Rule" id="MF_00995"/>
    </source>
</evidence>
<comment type="pathway">
    <text evidence="1 4">Quinol/quinone metabolism; menaquinone biosynthesis.</text>
</comment>
<dbReference type="AlphaFoldDB" id="A0A832ML58"/>